<comment type="caution">
    <text evidence="2">The sequence shown here is derived from an EMBL/GenBank/DDBJ whole genome shotgun (WGS) entry which is preliminary data.</text>
</comment>
<dbReference type="RefSeq" id="XP_041223278.1">
    <property type="nucleotide sequence ID" value="XM_041372110.1"/>
</dbReference>
<evidence type="ECO:0000256" key="1">
    <source>
        <dbReference type="SAM" id="SignalP"/>
    </source>
</evidence>
<dbReference type="Proteomes" id="UP001195769">
    <property type="component" value="Unassembled WGS sequence"/>
</dbReference>
<dbReference type="GeneID" id="64666408"/>
<accession>A0AAD4HIG6</accession>
<protein>
    <recommendedName>
        <fullName evidence="4">Secreted protein</fullName>
    </recommendedName>
</protein>
<evidence type="ECO:0000313" key="3">
    <source>
        <dbReference type="Proteomes" id="UP001195769"/>
    </source>
</evidence>
<dbReference type="EMBL" id="JABBWK010000044">
    <property type="protein sequence ID" value="KAG1897702.1"/>
    <property type="molecule type" value="Genomic_DNA"/>
</dbReference>
<keyword evidence="3" id="KW-1185">Reference proteome</keyword>
<keyword evidence="1" id="KW-0732">Signal</keyword>
<evidence type="ECO:0000313" key="2">
    <source>
        <dbReference type="EMBL" id="KAG1897702.1"/>
    </source>
</evidence>
<evidence type="ECO:0008006" key="4">
    <source>
        <dbReference type="Google" id="ProtNLM"/>
    </source>
</evidence>
<sequence length="146" mass="16802">MQTVFCCIASFFRCFMLLHVHVCLTSGRPTCLIVTAEPCILVPFDLLVVGCVRMKSHAVRWNHNEIDNSSWAPLIAAGITTSKRRQKVLACEQPHPEYVTHLLQITTRSETRRKTYNLVRRSSPFPNWGSTFKEREVKGRNSRQIE</sequence>
<gene>
    <name evidence="2" type="ORF">F5891DRAFT_514518</name>
</gene>
<proteinExistence type="predicted"/>
<organism evidence="2 3">
    <name type="scientific">Suillus fuscotomentosus</name>
    <dbReference type="NCBI Taxonomy" id="1912939"/>
    <lineage>
        <taxon>Eukaryota</taxon>
        <taxon>Fungi</taxon>
        <taxon>Dikarya</taxon>
        <taxon>Basidiomycota</taxon>
        <taxon>Agaricomycotina</taxon>
        <taxon>Agaricomycetes</taxon>
        <taxon>Agaricomycetidae</taxon>
        <taxon>Boletales</taxon>
        <taxon>Suillineae</taxon>
        <taxon>Suillaceae</taxon>
        <taxon>Suillus</taxon>
    </lineage>
</organism>
<feature type="signal peptide" evidence="1">
    <location>
        <begin position="1"/>
        <end position="27"/>
    </location>
</feature>
<reference evidence="2" key="1">
    <citation type="journal article" date="2020" name="New Phytol.">
        <title>Comparative genomics reveals dynamic genome evolution in host specialist ectomycorrhizal fungi.</title>
        <authorList>
            <person name="Lofgren L.A."/>
            <person name="Nguyen N.H."/>
            <person name="Vilgalys R."/>
            <person name="Ruytinx J."/>
            <person name="Liao H.L."/>
            <person name="Branco S."/>
            <person name="Kuo A."/>
            <person name="LaButti K."/>
            <person name="Lipzen A."/>
            <person name="Andreopoulos W."/>
            <person name="Pangilinan J."/>
            <person name="Riley R."/>
            <person name="Hundley H."/>
            <person name="Na H."/>
            <person name="Barry K."/>
            <person name="Grigoriev I.V."/>
            <person name="Stajich J.E."/>
            <person name="Kennedy P.G."/>
        </authorList>
    </citation>
    <scope>NUCLEOTIDE SEQUENCE</scope>
    <source>
        <strain evidence="2">FC203</strain>
    </source>
</reference>
<name>A0AAD4HIG6_9AGAM</name>
<feature type="chain" id="PRO_5041947361" description="Secreted protein" evidence="1">
    <location>
        <begin position="28"/>
        <end position="146"/>
    </location>
</feature>
<dbReference type="AlphaFoldDB" id="A0AAD4HIG6"/>